<keyword evidence="3" id="KW-1185">Reference proteome</keyword>
<proteinExistence type="predicted"/>
<comment type="caution">
    <text evidence="2">The sequence shown here is derived from an EMBL/GenBank/DDBJ whole genome shotgun (WGS) entry which is preliminary data.</text>
</comment>
<sequence length="87" mass="9306">MGLAGYRKKGHLGRDKSPPVGFDKDTKKTRSRIARIACTAHGAPAILTSAAGHAAPFDVSAYAFTVIGETDDDEDINHKDALLREVL</sequence>
<feature type="compositionally biased region" description="Basic residues" evidence="1">
    <location>
        <begin position="1"/>
        <end position="11"/>
    </location>
</feature>
<protein>
    <submittedName>
        <fullName evidence="2">Uncharacterized protein</fullName>
    </submittedName>
</protein>
<evidence type="ECO:0000256" key="1">
    <source>
        <dbReference type="SAM" id="MobiDB-lite"/>
    </source>
</evidence>
<organism evidence="2 3">
    <name type="scientific">Cymbomonas tetramitiformis</name>
    <dbReference type="NCBI Taxonomy" id="36881"/>
    <lineage>
        <taxon>Eukaryota</taxon>
        <taxon>Viridiplantae</taxon>
        <taxon>Chlorophyta</taxon>
        <taxon>Pyramimonadophyceae</taxon>
        <taxon>Pyramimonadales</taxon>
        <taxon>Pyramimonadaceae</taxon>
        <taxon>Cymbomonas</taxon>
    </lineage>
</organism>
<name>A0AAE0C5T6_9CHLO</name>
<evidence type="ECO:0000313" key="3">
    <source>
        <dbReference type="Proteomes" id="UP001190700"/>
    </source>
</evidence>
<gene>
    <name evidence="2" type="ORF">CYMTET_42233</name>
</gene>
<reference evidence="2 3" key="1">
    <citation type="journal article" date="2015" name="Genome Biol. Evol.">
        <title>Comparative Genomics of a Bacterivorous Green Alga Reveals Evolutionary Causalities and Consequences of Phago-Mixotrophic Mode of Nutrition.</title>
        <authorList>
            <person name="Burns J.A."/>
            <person name="Paasch A."/>
            <person name="Narechania A."/>
            <person name="Kim E."/>
        </authorList>
    </citation>
    <scope>NUCLEOTIDE SEQUENCE [LARGE SCALE GENOMIC DNA]</scope>
    <source>
        <strain evidence="2 3">PLY_AMNH</strain>
    </source>
</reference>
<feature type="region of interest" description="Disordered" evidence="1">
    <location>
        <begin position="1"/>
        <end position="29"/>
    </location>
</feature>
<dbReference type="Proteomes" id="UP001190700">
    <property type="component" value="Unassembled WGS sequence"/>
</dbReference>
<dbReference type="EMBL" id="LGRX02028236">
    <property type="protein sequence ID" value="KAK3248298.1"/>
    <property type="molecule type" value="Genomic_DNA"/>
</dbReference>
<accession>A0AAE0C5T6</accession>
<dbReference type="AlphaFoldDB" id="A0AAE0C5T6"/>
<evidence type="ECO:0000313" key="2">
    <source>
        <dbReference type="EMBL" id="KAK3248298.1"/>
    </source>
</evidence>
<feature type="compositionally biased region" description="Basic and acidic residues" evidence="1">
    <location>
        <begin position="12"/>
        <end position="28"/>
    </location>
</feature>